<sequence length="440" mass="48843">MVDGSERLSRVRDRTDELELFISGLLAFTLLAVPGRIFDAWATNTVHTEGIHAHALWFGFSIAVGLCYVVAIALIAHLAIRGYWVGLIGLKTHFPQGIRWDRIPLLGGVSRDHYQRMVSTLEQSIAGADRLASVLFSTTLLFALTMVWTGLLTAVLLAIAGVVGALLGAPDQVALTVLGVAYVLFTVTSVLPLVLERAVLRRRARGLPSERLERAVRVVLRGMGFVLPLRLLLPVQLTLQSNLYARNFYVVYFGAVMLAMVIGGVQTFNSTRFALFNRYAVVTDEAVDHGMASAHYESLRSEHDRLLRYPMIPADQISESQLRLFIPHQPQRDNSVARRLCTDTLPKGANVAEGEQAARTAVACLARLWTITLDGAPVALDAFVPMERRDLEMRGLVGYLPLQGLPPGRHDLRLVWNAQSTAKGRERRREFQIPFWYAPD</sequence>
<feature type="transmembrane region" description="Helical" evidence="1">
    <location>
        <begin position="58"/>
        <end position="80"/>
    </location>
</feature>
<comment type="caution">
    <text evidence="2">The sequence shown here is derived from an EMBL/GenBank/DDBJ whole genome shotgun (WGS) entry which is preliminary data.</text>
</comment>
<name>A0A0R0D4I9_9GAMM</name>
<feature type="transmembrane region" description="Helical" evidence="1">
    <location>
        <begin position="140"/>
        <end position="167"/>
    </location>
</feature>
<feature type="transmembrane region" description="Helical" evidence="1">
    <location>
        <begin position="20"/>
        <end position="38"/>
    </location>
</feature>
<keyword evidence="1" id="KW-0812">Transmembrane</keyword>
<dbReference type="PATRIC" id="fig|517011.3.peg.3488"/>
<evidence type="ECO:0000313" key="3">
    <source>
        <dbReference type="Proteomes" id="UP000051386"/>
    </source>
</evidence>
<dbReference type="EMBL" id="LDJK01000009">
    <property type="protein sequence ID" value="KRG76374.1"/>
    <property type="molecule type" value="Genomic_DNA"/>
</dbReference>
<accession>A0A0R0D4I9</accession>
<feature type="transmembrane region" description="Helical" evidence="1">
    <location>
        <begin position="249"/>
        <end position="268"/>
    </location>
</feature>
<gene>
    <name evidence="2" type="ORF">ABB28_03670</name>
</gene>
<dbReference type="AlphaFoldDB" id="A0A0R0D4I9"/>
<protein>
    <submittedName>
        <fullName evidence="2">Uncharacterized protein</fullName>
    </submittedName>
</protein>
<feature type="transmembrane region" description="Helical" evidence="1">
    <location>
        <begin position="173"/>
        <end position="195"/>
    </location>
</feature>
<proteinExistence type="predicted"/>
<keyword evidence="1" id="KW-1133">Transmembrane helix</keyword>
<organism evidence="2 3">
    <name type="scientific">Stenotrophomonas chelatiphaga</name>
    <dbReference type="NCBI Taxonomy" id="517011"/>
    <lineage>
        <taxon>Bacteria</taxon>
        <taxon>Pseudomonadati</taxon>
        <taxon>Pseudomonadota</taxon>
        <taxon>Gammaproteobacteria</taxon>
        <taxon>Lysobacterales</taxon>
        <taxon>Lysobacteraceae</taxon>
        <taxon>Stenotrophomonas</taxon>
    </lineage>
</organism>
<evidence type="ECO:0000313" key="2">
    <source>
        <dbReference type="EMBL" id="KRG76374.1"/>
    </source>
</evidence>
<evidence type="ECO:0000256" key="1">
    <source>
        <dbReference type="SAM" id="Phobius"/>
    </source>
</evidence>
<reference evidence="2 3" key="1">
    <citation type="submission" date="2015-05" db="EMBL/GenBank/DDBJ databases">
        <title>Genome sequencing and analysis of members of genus Stenotrophomonas.</title>
        <authorList>
            <person name="Patil P.P."/>
            <person name="Midha S."/>
            <person name="Patil P.B."/>
        </authorList>
    </citation>
    <scope>NUCLEOTIDE SEQUENCE [LARGE SCALE GENOMIC DNA]</scope>
    <source>
        <strain evidence="2 3">DSM 21508</strain>
    </source>
</reference>
<dbReference type="Proteomes" id="UP000051386">
    <property type="component" value="Unassembled WGS sequence"/>
</dbReference>
<keyword evidence="1" id="KW-0472">Membrane</keyword>
<keyword evidence="3" id="KW-1185">Reference proteome</keyword>